<comment type="similarity">
    <text evidence="1">Belongs to the bactofilin family.</text>
</comment>
<evidence type="ECO:0000256" key="2">
    <source>
        <dbReference type="SAM" id="Phobius"/>
    </source>
</evidence>
<dbReference type="Proteomes" id="UP001411173">
    <property type="component" value="Unassembled WGS sequence"/>
</dbReference>
<protein>
    <submittedName>
        <fullName evidence="3">Polymer-forming cytoskeletal protein</fullName>
    </submittedName>
</protein>
<sequence length="213" mass="22764">MDRKYLLLNITLLVWLFALLAWCAGASTLAQGAGLLAFASFSAFILRGLITGMFKKHKNGENPGAIVATPSPDNQHLTEIETRTVIASDVHLEGNITSSSPVYVYGSVRGDIDVKESLVNVLREGRVDGNINCQELIIDGTVTGQCTGDAVNIAENGTLTGTLAYRSLSVKQGGTFTGQAELRAPRHEKTNVVGLVSDTDTDSANKKSGEKRR</sequence>
<keyword evidence="2" id="KW-0472">Membrane</keyword>
<dbReference type="EMBL" id="JBCIVJ010000002">
    <property type="protein sequence ID" value="MEN0578010.1"/>
    <property type="molecule type" value="Genomic_DNA"/>
</dbReference>
<keyword evidence="4" id="KW-1185">Reference proteome</keyword>
<comment type="caution">
    <text evidence="3">The sequence shown here is derived from an EMBL/GenBank/DDBJ whole genome shotgun (WGS) entry which is preliminary data.</text>
</comment>
<evidence type="ECO:0000313" key="3">
    <source>
        <dbReference type="EMBL" id="MEN0578010.1"/>
    </source>
</evidence>
<feature type="transmembrane region" description="Helical" evidence="2">
    <location>
        <begin position="33"/>
        <end position="50"/>
    </location>
</feature>
<gene>
    <name evidence="3" type="ORF">AAIG39_03175</name>
</gene>
<keyword evidence="2" id="KW-1133">Transmembrane helix</keyword>
<accession>A0ABU9V043</accession>
<evidence type="ECO:0000313" key="4">
    <source>
        <dbReference type="Proteomes" id="UP001411173"/>
    </source>
</evidence>
<dbReference type="Pfam" id="PF04519">
    <property type="entry name" value="Bactofilin"/>
    <property type="match status" value="1"/>
</dbReference>
<dbReference type="PANTHER" id="PTHR35024:SF4">
    <property type="entry name" value="POLYMER-FORMING CYTOSKELETAL PROTEIN"/>
    <property type="match status" value="1"/>
</dbReference>
<proteinExistence type="inferred from homology"/>
<dbReference type="PANTHER" id="PTHR35024">
    <property type="entry name" value="HYPOTHETICAL CYTOSOLIC PROTEIN"/>
    <property type="match status" value="1"/>
</dbReference>
<reference evidence="3 4" key="1">
    <citation type="submission" date="2024-02" db="EMBL/GenBank/DDBJ databases">
        <title>Whole genome of MDR Enterobacteriaceae from southern Thailand.</title>
        <authorList>
            <person name="Surachat K."/>
        </authorList>
    </citation>
    <scope>NUCLEOTIDE SEQUENCE [LARGE SCALE GENOMIC DNA]</scope>
    <source>
        <strain evidence="3 4">PSU_29</strain>
    </source>
</reference>
<name>A0ABU9V043_9ENTR</name>
<organism evidence="3 4">
    <name type="scientific">Phytobacter palmae</name>
    <dbReference type="NCBI Taxonomy" id="1855371"/>
    <lineage>
        <taxon>Bacteria</taxon>
        <taxon>Pseudomonadati</taxon>
        <taxon>Pseudomonadota</taxon>
        <taxon>Gammaproteobacteria</taxon>
        <taxon>Enterobacterales</taxon>
        <taxon>Enterobacteriaceae</taxon>
        <taxon>Phytobacter</taxon>
    </lineage>
</organism>
<evidence type="ECO:0000256" key="1">
    <source>
        <dbReference type="ARBA" id="ARBA00044755"/>
    </source>
</evidence>
<dbReference type="InterPro" id="IPR007607">
    <property type="entry name" value="BacA/B"/>
</dbReference>
<keyword evidence="2" id="KW-0812">Transmembrane</keyword>